<proteinExistence type="predicted"/>
<feature type="region of interest" description="Disordered" evidence="5">
    <location>
        <begin position="142"/>
        <end position="195"/>
    </location>
</feature>
<dbReference type="OrthoDB" id="2398441at2759"/>
<dbReference type="InterPro" id="IPR047134">
    <property type="entry name" value="RNF4"/>
</dbReference>
<dbReference type="Proteomes" id="UP000242875">
    <property type="component" value="Unassembled WGS sequence"/>
</dbReference>
<accession>A0A261Y4P1</accession>
<keyword evidence="2 4" id="KW-0863">Zinc-finger</keyword>
<dbReference type="SUPFAM" id="SSF57850">
    <property type="entry name" value="RING/U-box"/>
    <property type="match status" value="1"/>
</dbReference>
<dbReference type="InterPro" id="IPR013083">
    <property type="entry name" value="Znf_RING/FYVE/PHD"/>
</dbReference>
<keyword evidence="8" id="KW-1185">Reference proteome</keyword>
<gene>
    <name evidence="7" type="ORF">BZG36_01486</name>
</gene>
<evidence type="ECO:0000313" key="7">
    <source>
        <dbReference type="EMBL" id="OZJ05600.1"/>
    </source>
</evidence>
<evidence type="ECO:0000313" key="8">
    <source>
        <dbReference type="Proteomes" id="UP000242875"/>
    </source>
</evidence>
<evidence type="ECO:0000256" key="5">
    <source>
        <dbReference type="SAM" id="MobiDB-lite"/>
    </source>
</evidence>
<feature type="region of interest" description="Disordered" evidence="5">
    <location>
        <begin position="298"/>
        <end position="321"/>
    </location>
</feature>
<dbReference type="EMBL" id="MVBO01000012">
    <property type="protein sequence ID" value="OZJ05600.1"/>
    <property type="molecule type" value="Genomic_DNA"/>
</dbReference>
<dbReference type="AlphaFoldDB" id="A0A261Y4P1"/>
<evidence type="ECO:0000256" key="2">
    <source>
        <dbReference type="ARBA" id="ARBA00022771"/>
    </source>
</evidence>
<keyword evidence="3" id="KW-0862">Zinc</keyword>
<feature type="compositionally biased region" description="Basic and acidic residues" evidence="5">
    <location>
        <begin position="69"/>
        <end position="79"/>
    </location>
</feature>
<sequence length="490" mass="54481">MTSVLPSRSPSVHDERPEKRRRISSGAPENELTGCPDSAHEGEQRRLSSRRRKRTSHEVAGDGNGMPSERTREGHPTFTERDYGRRIVWSPTPPLRRNTIVFDQTQMVPETVREGPPPHWTLARPSVGHDDDASSFNQVISPVLHARPFRTPSPPPSSRTRSHHQQALPESSVRNHQLPWTRTGGAATDGEHDPAGMETKTHACYTSVHCLTDAISTAYASQRSEAVDLTHRQRSDQQQVIELSDTERDDATDDDVVVTHVVRGEPPRASNTPSNTRRHTVLEGLFAALQSAMNTRGRHHHYHFRQSLQNPSRPRLRSQRDTAQHNFPGSFLAAYAFEDQWHPGFQLDYSALPMPFFEENPYGSPLPTAKPGKPIPPPREGFTRTLAPPDVIEDDDTQHGPGTSARKRRRSSGHATQDDTMHSTASTSSYPTVICPKCDGGLEGKPIFAIKPCGHVYCGPCIDATIKPSKSCGVCHKKIKKATDILQLFI</sequence>
<evidence type="ECO:0000259" key="6">
    <source>
        <dbReference type="PROSITE" id="PS50089"/>
    </source>
</evidence>
<dbReference type="PROSITE" id="PS00518">
    <property type="entry name" value="ZF_RING_1"/>
    <property type="match status" value="1"/>
</dbReference>
<evidence type="ECO:0000256" key="4">
    <source>
        <dbReference type="PROSITE-ProRule" id="PRU00175"/>
    </source>
</evidence>
<evidence type="ECO:0000256" key="3">
    <source>
        <dbReference type="ARBA" id="ARBA00022833"/>
    </source>
</evidence>
<dbReference type="InterPro" id="IPR017907">
    <property type="entry name" value="Znf_RING_CS"/>
</dbReference>
<evidence type="ECO:0000256" key="1">
    <source>
        <dbReference type="ARBA" id="ARBA00022723"/>
    </source>
</evidence>
<dbReference type="PANTHER" id="PTHR23041:SF78">
    <property type="entry name" value="E3 UBIQUITIN-PROTEIN LIGASE RNF4"/>
    <property type="match status" value="1"/>
</dbReference>
<dbReference type="InterPro" id="IPR001841">
    <property type="entry name" value="Znf_RING"/>
</dbReference>
<dbReference type="GO" id="GO:0008270">
    <property type="term" value="F:zinc ion binding"/>
    <property type="evidence" value="ECO:0007669"/>
    <property type="project" value="UniProtKB-KW"/>
</dbReference>
<protein>
    <recommendedName>
        <fullName evidence="6">RING-type domain-containing protein</fullName>
    </recommendedName>
</protein>
<feature type="compositionally biased region" description="Polar residues" evidence="5">
    <location>
        <begin position="1"/>
        <end position="10"/>
    </location>
</feature>
<dbReference type="PANTHER" id="PTHR23041">
    <property type="entry name" value="RING FINGER DOMAIN-CONTAINING"/>
    <property type="match status" value="1"/>
</dbReference>
<feature type="region of interest" description="Disordered" evidence="5">
    <location>
        <begin position="1"/>
        <end position="79"/>
    </location>
</feature>
<keyword evidence="1" id="KW-0479">Metal-binding</keyword>
<name>A0A261Y4P1_9FUNG</name>
<reference evidence="7 8" key="1">
    <citation type="journal article" date="2017" name="Mycologia">
        <title>Bifiguratus adelaidae, gen. et sp. nov., a new member of Mucoromycotina in endophytic and soil-dwelling habitats.</title>
        <authorList>
            <person name="Torres-Cruz T.J."/>
            <person name="Billingsley Tobias T.L."/>
            <person name="Almatruk M."/>
            <person name="Hesse C."/>
            <person name="Kuske C.R."/>
            <person name="Desiro A."/>
            <person name="Benucci G.M."/>
            <person name="Bonito G."/>
            <person name="Stajich J.E."/>
            <person name="Dunlap C."/>
            <person name="Arnold A.E."/>
            <person name="Porras-Alfaro A."/>
        </authorList>
    </citation>
    <scope>NUCLEOTIDE SEQUENCE [LARGE SCALE GENOMIC DNA]</scope>
    <source>
        <strain evidence="7 8">AZ0501</strain>
    </source>
</reference>
<dbReference type="Gene3D" id="3.30.40.10">
    <property type="entry name" value="Zinc/RING finger domain, C3HC4 (zinc finger)"/>
    <property type="match status" value="1"/>
</dbReference>
<comment type="caution">
    <text evidence="7">The sequence shown here is derived from an EMBL/GenBank/DDBJ whole genome shotgun (WGS) entry which is preliminary data.</text>
</comment>
<dbReference type="PROSITE" id="PS50089">
    <property type="entry name" value="ZF_RING_2"/>
    <property type="match status" value="1"/>
</dbReference>
<organism evidence="7 8">
    <name type="scientific">Bifiguratus adelaidae</name>
    <dbReference type="NCBI Taxonomy" id="1938954"/>
    <lineage>
        <taxon>Eukaryota</taxon>
        <taxon>Fungi</taxon>
        <taxon>Fungi incertae sedis</taxon>
        <taxon>Mucoromycota</taxon>
        <taxon>Mucoromycotina</taxon>
        <taxon>Endogonomycetes</taxon>
        <taxon>Endogonales</taxon>
        <taxon>Endogonales incertae sedis</taxon>
        <taxon>Bifiguratus</taxon>
    </lineage>
</organism>
<feature type="domain" description="RING-type" evidence="6">
    <location>
        <begin position="435"/>
        <end position="476"/>
    </location>
</feature>
<feature type="region of interest" description="Disordered" evidence="5">
    <location>
        <begin position="363"/>
        <end position="428"/>
    </location>
</feature>
<feature type="compositionally biased region" description="Polar residues" evidence="5">
    <location>
        <begin position="168"/>
        <end position="180"/>
    </location>
</feature>